<dbReference type="EMBL" id="JAEAOA010000772">
    <property type="protein sequence ID" value="KAK3599202.1"/>
    <property type="molecule type" value="Genomic_DNA"/>
</dbReference>
<reference evidence="1" key="1">
    <citation type="journal article" date="2021" name="Genome Biol. Evol.">
        <title>A High-Quality Reference Genome for a Parasitic Bivalve with Doubly Uniparental Inheritance (Bivalvia: Unionida).</title>
        <authorList>
            <person name="Smith C.H."/>
        </authorList>
    </citation>
    <scope>NUCLEOTIDE SEQUENCE</scope>
    <source>
        <strain evidence="1">CHS0354</strain>
    </source>
</reference>
<name>A0AAE0SW73_9BIVA</name>
<protein>
    <submittedName>
        <fullName evidence="1">Uncharacterized protein</fullName>
    </submittedName>
</protein>
<dbReference type="AlphaFoldDB" id="A0AAE0SW73"/>
<keyword evidence="2" id="KW-1185">Reference proteome</keyword>
<evidence type="ECO:0000313" key="1">
    <source>
        <dbReference type="EMBL" id="KAK3599202.1"/>
    </source>
</evidence>
<reference evidence="1" key="3">
    <citation type="submission" date="2023-05" db="EMBL/GenBank/DDBJ databases">
        <authorList>
            <person name="Smith C.H."/>
        </authorList>
    </citation>
    <scope>NUCLEOTIDE SEQUENCE</scope>
    <source>
        <strain evidence="1">CHS0354</strain>
        <tissue evidence="1">Mantle</tissue>
    </source>
</reference>
<dbReference type="Proteomes" id="UP001195483">
    <property type="component" value="Unassembled WGS sequence"/>
</dbReference>
<accession>A0AAE0SW73</accession>
<evidence type="ECO:0000313" key="2">
    <source>
        <dbReference type="Proteomes" id="UP001195483"/>
    </source>
</evidence>
<gene>
    <name evidence="1" type="ORF">CHS0354_012807</name>
</gene>
<comment type="caution">
    <text evidence="1">The sequence shown here is derived from an EMBL/GenBank/DDBJ whole genome shotgun (WGS) entry which is preliminary data.</text>
</comment>
<organism evidence="1 2">
    <name type="scientific">Potamilus streckersoni</name>
    <dbReference type="NCBI Taxonomy" id="2493646"/>
    <lineage>
        <taxon>Eukaryota</taxon>
        <taxon>Metazoa</taxon>
        <taxon>Spiralia</taxon>
        <taxon>Lophotrochozoa</taxon>
        <taxon>Mollusca</taxon>
        <taxon>Bivalvia</taxon>
        <taxon>Autobranchia</taxon>
        <taxon>Heteroconchia</taxon>
        <taxon>Palaeoheterodonta</taxon>
        <taxon>Unionida</taxon>
        <taxon>Unionoidea</taxon>
        <taxon>Unionidae</taxon>
        <taxon>Ambleminae</taxon>
        <taxon>Lampsilini</taxon>
        <taxon>Potamilus</taxon>
    </lineage>
</organism>
<proteinExistence type="predicted"/>
<sequence length="119" mass="13684">MMSTMNRNQRLSPEECDTELYLTPIAVERPMAIPTSEEGDVNYSYAMENMQFGSFVQLLHENQSLFMNEYENVDASSNEDIPQLLHEENMIYEIPVYINTPFHHTPGYLTVLSVSETAV</sequence>
<reference evidence="1" key="2">
    <citation type="journal article" date="2021" name="Genome Biol. Evol.">
        <title>Developing a high-quality reference genome for a parasitic bivalve with doubly uniparental inheritance (Bivalvia: Unionida).</title>
        <authorList>
            <person name="Smith C.H."/>
        </authorList>
    </citation>
    <scope>NUCLEOTIDE SEQUENCE</scope>
    <source>
        <strain evidence="1">CHS0354</strain>
        <tissue evidence="1">Mantle</tissue>
    </source>
</reference>